<keyword evidence="3" id="KW-1185">Reference proteome</keyword>
<dbReference type="RefSeq" id="WP_166395659.1">
    <property type="nucleotide sequence ID" value="NZ_CP045121.1"/>
</dbReference>
<dbReference type="KEGG" id="rmar:GBA65_05010"/>
<organism evidence="2 3">
    <name type="scientific">Rubrobacter marinus</name>
    <dbReference type="NCBI Taxonomy" id="2653852"/>
    <lineage>
        <taxon>Bacteria</taxon>
        <taxon>Bacillati</taxon>
        <taxon>Actinomycetota</taxon>
        <taxon>Rubrobacteria</taxon>
        <taxon>Rubrobacterales</taxon>
        <taxon>Rubrobacteraceae</taxon>
        <taxon>Rubrobacter</taxon>
    </lineage>
</organism>
<dbReference type="Proteomes" id="UP000502706">
    <property type="component" value="Chromosome"/>
</dbReference>
<accession>A0A6G8PUD8</accession>
<reference evidence="2 3" key="1">
    <citation type="submission" date="2019-10" db="EMBL/GenBank/DDBJ databases">
        <title>Rubrobacter sp nov SCSIO 52915 isolated from a deep-sea sediment in the South China Sea.</title>
        <authorList>
            <person name="Chen R.W."/>
        </authorList>
    </citation>
    <scope>NUCLEOTIDE SEQUENCE [LARGE SCALE GENOMIC DNA]</scope>
    <source>
        <strain evidence="2 3">SCSIO 52915</strain>
    </source>
</reference>
<proteinExistence type="predicted"/>
<dbReference type="AlphaFoldDB" id="A0A6G8PUD8"/>
<protein>
    <submittedName>
        <fullName evidence="2">Uncharacterized protein</fullName>
    </submittedName>
</protein>
<gene>
    <name evidence="2" type="ORF">GBA65_05010</name>
</gene>
<evidence type="ECO:0000313" key="2">
    <source>
        <dbReference type="EMBL" id="QIN77983.1"/>
    </source>
</evidence>
<sequence length="78" mass="8332">MSYLEGKLRSHVPAESEGEHTGYVLEIEVDMSAVGDAEGLVDEGVAITGHVEIVDYPERGKVLLFRATSAAGMDEAPE</sequence>
<evidence type="ECO:0000313" key="3">
    <source>
        <dbReference type="Proteomes" id="UP000502706"/>
    </source>
</evidence>
<name>A0A6G8PUD8_9ACTN</name>
<dbReference type="EMBL" id="CP045121">
    <property type="protein sequence ID" value="QIN77983.1"/>
    <property type="molecule type" value="Genomic_DNA"/>
</dbReference>
<feature type="compositionally biased region" description="Basic and acidic residues" evidence="1">
    <location>
        <begin position="1"/>
        <end position="20"/>
    </location>
</feature>
<feature type="region of interest" description="Disordered" evidence="1">
    <location>
        <begin position="1"/>
        <end position="21"/>
    </location>
</feature>
<evidence type="ECO:0000256" key="1">
    <source>
        <dbReference type="SAM" id="MobiDB-lite"/>
    </source>
</evidence>